<dbReference type="InterPro" id="IPR019775">
    <property type="entry name" value="WD40_repeat_CS"/>
</dbReference>
<keyword evidence="2" id="KW-0677">Repeat</keyword>
<reference evidence="5" key="1">
    <citation type="submission" date="2013-02" db="EMBL/GenBank/DDBJ databases">
        <authorList>
            <consortium name="The Broad Institute Genome Sequencing Platform"/>
            <person name="Cuomo C."/>
            <person name="Becnel J."/>
            <person name="Sanscrainte N."/>
            <person name="Walker B."/>
            <person name="Young S.K."/>
            <person name="Zeng Q."/>
            <person name="Gargeya S."/>
            <person name="Fitzgerald M."/>
            <person name="Haas B."/>
            <person name="Abouelleil A."/>
            <person name="Alvarado L."/>
            <person name="Arachchi H.M."/>
            <person name="Berlin A.M."/>
            <person name="Chapman S.B."/>
            <person name="Dewar J."/>
            <person name="Goldberg J."/>
            <person name="Griggs A."/>
            <person name="Gujja S."/>
            <person name="Hansen M."/>
            <person name="Howarth C."/>
            <person name="Imamovic A."/>
            <person name="Larimer J."/>
            <person name="McCowan C."/>
            <person name="Murphy C."/>
            <person name="Neiman D."/>
            <person name="Pearson M."/>
            <person name="Priest M."/>
            <person name="Roberts A."/>
            <person name="Saif S."/>
            <person name="Shea T."/>
            <person name="Sisk P."/>
            <person name="Sykes S."/>
            <person name="Wortman J."/>
            <person name="Nusbaum C."/>
            <person name="Birren B."/>
        </authorList>
    </citation>
    <scope>NUCLEOTIDE SEQUENCE [LARGE SCALE GENOMIC DNA]</scope>
    <source>
        <strain evidence="5">PRA339</strain>
    </source>
</reference>
<evidence type="ECO:0000313" key="4">
    <source>
        <dbReference type="EMBL" id="KCZ81484.1"/>
    </source>
</evidence>
<dbReference type="EMBL" id="KK365141">
    <property type="protein sequence ID" value="KCZ81484.1"/>
    <property type="molecule type" value="Genomic_DNA"/>
</dbReference>
<sequence length="309" mass="34112">MFDLAKTTTAQIAPNDTPNDIAFNPIHDYFSVSSWDGSLRLYSSPSLDHKLLVQENKPILCTAFDNTGNICFGGTSEGKIIINELQTSKTMNIDAHSSAIKSLKSFNNLIISGSFDRTIKFWDLRTPAPIHTINAPERIYAMDVGKDSLVVATATNKIISYDLLNNCQEKQITTKLYWQIRTIHAKEDGDTVLIGGVEGKLEILSKFTSKSNVVKLHRIKDDIYPINFCSTIPSKNIIATGGGDSKIILFDKNTHNKIFDKTFSSPVTCGSFNRNGTYFAYGIGYDWSKGYEVNNLPNGVGLINCSGMG</sequence>
<evidence type="ECO:0000313" key="5">
    <source>
        <dbReference type="Proteomes" id="UP000030655"/>
    </source>
</evidence>
<dbReference type="PROSITE" id="PS50294">
    <property type="entry name" value="WD_REPEATS_REGION"/>
    <property type="match status" value="1"/>
</dbReference>
<dbReference type="AlphaFoldDB" id="A0A059F3B1"/>
<dbReference type="HOGENOM" id="CLU_038526_1_0_1"/>
<organism evidence="4 5">
    <name type="scientific">Anncaliia algerae PRA339</name>
    <dbReference type="NCBI Taxonomy" id="1288291"/>
    <lineage>
        <taxon>Eukaryota</taxon>
        <taxon>Fungi</taxon>
        <taxon>Fungi incertae sedis</taxon>
        <taxon>Microsporidia</taxon>
        <taxon>Tubulinosematoidea</taxon>
        <taxon>Tubulinosematidae</taxon>
        <taxon>Anncaliia</taxon>
    </lineage>
</organism>
<reference evidence="4 5" key="2">
    <citation type="submission" date="2014-03" db="EMBL/GenBank/DDBJ databases">
        <title>The Genome Sequence of Anncaliia algerae insect isolate PRA339.</title>
        <authorList>
            <consortium name="The Broad Institute Genome Sequencing Platform"/>
            <consortium name="The Broad Institute Genome Sequencing Center for Infectious Disease"/>
            <person name="Cuomo C."/>
            <person name="Becnel J."/>
            <person name="Sanscrainte N."/>
            <person name="Walker B."/>
            <person name="Young S.K."/>
            <person name="Zeng Q."/>
            <person name="Gargeya S."/>
            <person name="Fitzgerald M."/>
            <person name="Haas B."/>
            <person name="Abouelleil A."/>
            <person name="Alvarado L."/>
            <person name="Arachchi H.M."/>
            <person name="Berlin A.M."/>
            <person name="Chapman S.B."/>
            <person name="Dewar J."/>
            <person name="Goldberg J."/>
            <person name="Griggs A."/>
            <person name="Gujja S."/>
            <person name="Hansen M."/>
            <person name="Howarth C."/>
            <person name="Imamovic A."/>
            <person name="Larimer J."/>
            <person name="McCowan C."/>
            <person name="Murphy C."/>
            <person name="Neiman D."/>
            <person name="Pearson M."/>
            <person name="Priest M."/>
            <person name="Roberts A."/>
            <person name="Saif S."/>
            <person name="Shea T."/>
            <person name="Sisk P."/>
            <person name="Sykes S."/>
            <person name="Wortman J."/>
            <person name="Nusbaum C."/>
            <person name="Birren B."/>
        </authorList>
    </citation>
    <scope>NUCLEOTIDE SEQUENCE [LARGE SCALE GENOMIC DNA]</scope>
    <source>
        <strain evidence="4 5">PRA339</strain>
    </source>
</reference>
<dbReference type="STRING" id="1288291.A0A059F3B1"/>
<keyword evidence="1 3" id="KW-0853">WD repeat</keyword>
<dbReference type="VEuPathDB" id="MicrosporidiaDB:H312_01062"/>
<protein>
    <submittedName>
        <fullName evidence="4">Uncharacterized protein</fullName>
    </submittedName>
</protein>
<dbReference type="Proteomes" id="UP000030655">
    <property type="component" value="Unassembled WGS sequence"/>
</dbReference>
<dbReference type="SUPFAM" id="SSF50978">
    <property type="entry name" value="WD40 repeat-like"/>
    <property type="match status" value="1"/>
</dbReference>
<dbReference type="Gene3D" id="2.130.10.10">
    <property type="entry name" value="YVTN repeat-like/Quinoprotein amine dehydrogenase"/>
    <property type="match status" value="1"/>
</dbReference>
<dbReference type="PROSITE" id="PS00678">
    <property type="entry name" value="WD_REPEATS_1"/>
    <property type="match status" value="1"/>
</dbReference>
<gene>
    <name evidence="4" type="ORF">H312_01062</name>
</gene>
<proteinExistence type="predicted"/>
<dbReference type="Pfam" id="PF00400">
    <property type="entry name" value="WD40"/>
    <property type="match status" value="2"/>
</dbReference>
<dbReference type="PROSITE" id="PS50082">
    <property type="entry name" value="WD_REPEATS_2"/>
    <property type="match status" value="1"/>
</dbReference>
<name>A0A059F3B1_9MICR</name>
<evidence type="ECO:0000256" key="2">
    <source>
        <dbReference type="ARBA" id="ARBA00022737"/>
    </source>
</evidence>
<feature type="repeat" description="WD" evidence="3">
    <location>
        <begin position="93"/>
        <end position="132"/>
    </location>
</feature>
<dbReference type="InterPro" id="IPR001680">
    <property type="entry name" value="WD40_rpt"/>
</dbReference>
<dbReference type="InterPro" id="IPR015943">
    <property type="entry name" value="WD40/YVTN_repeat-like_dom_sf"/>
</dbReference>
<dbReference type="OrthoDB" id="256303at2759"/>
<accession>A0A059F3B1</accession>
<keyword evidence="5" id="KW-1185">Reference proteome</keyword>
<evidence type="ECO:0000256" key="3">
    <source>
        <dbReference type="PROSITE-ProRule" id="PRU00221"/>
    </source>
</evidence>
<evidence type="ECO:0000256" key="1">
    <source>
        <dbReference type="ARBA" id="ARBA00022574"/>
    </source>
</evidence>
<dbReference type="PANTHER" id="PTHR10971">
    <property type="entry name" value="MRNA EXPORT FACTOR AND BUB3"/>
    <property type="match status" value="1"/>
</dbReference>
<dbReference type="InterPro" id="IPR036322">
    <property type="entry name" value="WD40_repeat_dom_sf"/>
</dbReference>
<dbReference type="SMART" id="SM00320">
    <property type="entry name" value="WD40"/>
    <property type="match status" value="5"/>
</dbReference>